<reference evidence="3 4" key="1">
    <citation type="journal article" date="2020" name="G3 (Bethesda)">
        <title>Improved Reference Genome for Cyclotella cryptica CCMP332, a Model for Cell Wall Morphogenesis, Salinity Adaptation, and Lipid Production in Diatoms (Bacillariophyta).</title>
        <authorList>
            <person name="Roberts W.R."/>
            <person name="Downey K.M."/>
            <person name="Ruck E.C."/>
            <person name="Traller J.C."/>
            <person name="Alverson A.J."/>
        </authorList>
    </citation>
    <scope>NUCLEOTIDE SEQUENCE [LARGE SCALE GENOMIC DNA]</scope>
    <source>
        <strain evidence="3 4">CCMP332</strain>
    </source>
</reference>
<feature type="compositionally biased region" description="Low complexity" evidence="1">
    <location>
        <begin position="29"/>
        <end position="43"/>
    </location>
</feature>
<dbReference type="EMBL" id="JABMIG020000080">
    <property type="protein sequence ID" value="KAL3794507.1"/>
    <property type="molecule type" value="Genomic_DNA"/>
</dbReference>
<evidence type="ECO:0000256" key="1">
    <source>
        <dbReference type="SAM" id="MobiDB-lite"/>
    </source>
</evidence>
<name>A0ABD3Q375_9STRA</name>
<feature type="domain" description="J" evidence="2">
    <location>
        <begin position="80"/>
        <end position="115"/>
    </location>
</feature>
<dbReference type="Gene3D" id="1.10.287.110">
    <property type="entry name" value="DnaJ domain"/>
    <property type="match status" value="1"/>
</dbReference>
<accession>A0ABD3Q375</accession>
<dbReference type="Pfam" id="PF00226">
    <property type="entry name" value="DnaJ"/>
    <property type="match status" value="1"/>
</dbReference>
<proteinExistence type="predicted"/>
<organism evidence="3 4">
    <name type="scientific">Cyclotella cryptica</name>
    <dbReference type="NCBI Taxonomy" id="29204"/>
    <lineage>
        <taxon>Eukaryota</taxon>
        <taxon>Sar</taxon>
        <taxon>Stramenopiles</taxon>
        <taxon>Ochrophyta</taxon>
        <taxon>Bacillariophyta</taxon>
        <taxon>Coscinodiscophyceae</taxon>
        <taxon>Thalassiosirophycidae</taxon>
        <taxon>Stephanodiscales</taxon>
        <taxon>Stephanodiscaceae</taxon>
        <taxon>Cyclotella</taxon>
    </lineage>
</organism>
<sequence length="158" mass="17448">MGQHQQNAQGASLNSNFAKLESKLKKKQQATASASQQTKQTTTTEEDKAASRKAQQILTHILKAASQGHYYAVLGMNLAMVHPNKNRDGRAKESFQAIETSVAILMDEEKRKEYDRRLIGNRRRRNGEVVKRVVSVSGWVWHGGVGVVMAGKNGFGAI</sequence>
<feature type="compositionally biased region" description="Polar residues" evidence="1">
    <location>
        <begin position="1"/>
        <end position="17"/>
    </location>
</feature>
<evidence type="ECO:0000313" key="3">
    <source>
        <dbReference type="EMBL" id="KAL3794507.1"/>
    </source>
</evidence>
<evidence type="ECO:0000259" key="2">
    <source>
        <dbReference type="Pfam" id="PF00226"/>
    </source>
</evidence>
<gene>
    <name evidence="3" type="ORF">HJC23_013980</name>
</gene>
<dbReference type="SUPFAM" id="SSF46565">
    <property type="entry name" value="Chaperone J-domain"/>
    <property type="match status" value="1"/>
</dbReference>
<dbReference type="Proteomes" id="UP001516023">
    <property type="component" value="Unassembled WGS sequence"/>
</dbReference>
<keyword evidence="4" id="KW-1185">Reference proteome</keyword>
<dbReference type="InterPro" id="IPR036869">
    <property type="entry name" value="J_dom_sf"/>
</dbReference>
<protein>
    <recommendedName>
        <fullName evidence="2">J domain-containing protein</fullName>
    </recommendedName>
</protein>
<dbReference type="AlphaFoldDB" id="A0ABD3Q375"/>
<comment type="caution">
    <text evidence="3">The sequence shown here is derived from an EMBL/GenBank/DDBJ whole genome shotgun (WGS) entry which is preliminary data.</text>
</comment>
<dbReference type="InterPro" id="IPR001623">
    <property type="entry name" value="DnaJ_domain"/>
</dbReference>
<feature type="region of interest" description="Disordered" evidence="1">
    <location>
        <begin position="1"/>
        <end position="48"/>
    </location>
</feature>
<evidence type="ECO:0000313" key="4">
    <source>
        <dbReference type="Proteomes" id="UP001516023"/>
    </source>
</evidence>